<evidence type="ECO:0000313" key="3">
    <source>
        <dbReference type="Proteomes" id="UP000283474"/>
    </source>
</evidence>
<dbReference type="InterPro" id="IPR058248">
    <property type="entry name" value="Lxx211020-like"/>
</dbReference>
<dbReference type="OrthoDB" id="9796962at2"/>
<dbReference type="InterPro" id="IPR007410">
    <property type="entry name" value="LpqE-like"/>
</dbReference>
<keyword evidence="3" id="KW-1185">Reference proteome</keyword>
<feature type="signal peptide" evidence="1">
    <location>
        <begin position="1"/>
        <end position="21"/>
    </location>
</feature>
<dbReference type="RefSeq" id="WP_128355117.1">
    <property type="nucleotide sequence ID" value="NZ_CP022987.1"/>
</dbReference>
<dbReference type="PROSITE" id="PS51257">
    <property type="entry name" value="PROKAR_LIPOPROTEIN"/>
    <property type="match status" value="1"/>
</dbReference>
<dbReference type="SUPFAM" id="SSF110087">
    <property type="entry name" value="DR1885-like metal-binding protein"/>
    <property type="match status" value="1"/>
</dbReference>
<dbReference type="Proteomes" id="UP000283474">
    <property type="component" value="Chromosome"/>
</dbReference>
<dbReference type="AlphaFoldDB" id="A0A410GCW0"/>
<dbReference type="InterPro" id="IPR036182">
    <property type="entry name" value="PCuAC_sf"/>
</dbReference>
<keyword evidence="1" id="KW-0732">Signal</keyword>
<dbReference type="KEGG" id="pus:CKA81_09955"/>
<sequence>MNKLIVAAMLSLGGAAFSCFAHGTHQHTQAPADAEVSSTLKVSGCWIRSLPAPAPSAGYFIIENSGKTDAKLQSAASATYGMVMLHQTTHKDGMSRMSETHDVAIPAQGRLEFKPGGYHAMLEQPHAAPAIGSQVAIDFFFDTGEKAMAQCEVKPANTQAH</sequence>
<evidence type="ECO:0000256" key="1">
    <source>
        <dbReference type="SAM" id="SignalP"/>
    </source>
</evidence>
<dbReference type="PANTHER" id="PTHR36302:SF1">
    <property type="entry name" value="COPPER CHAPERONE PCU(A)C"/>
    <property type="match status" value="1"/>
</dbReference>
<reference evidence="2 3" key="1">
    <citation type="submission" date="2017-08" db="EMBL/GenBank/DDBJ databases">
        <authorList>
            <person name="Park S.-J."/>
            <person name="Kim H."/>
        </authorList>
    </citation>
    <scope>NUCLEOTIDE SEQUENCE [LARGE SCALE GENOMIC DNA]</scope>
    <source>
        <strain evidence="3">ye3</strain>
    </source>
</reference>
<feature type="chain" id="PRO_5019165042" description="Copper transporter" evidence="1">
    <location>
        <begin position="22"/>
        <end position="161"/>
    </location>
</feature>
<name>A0A410GCW0_9BURK</name>
<protein>
    <recommendedName>
        <fullName evidence="4">Copper transporter</fullName>
    </recommendedName>
</protein>
<evidence type="ECO:0000313" key="2">
    <source>
        <dbReference type="EMBL" id="QAA94115.1"/>
    </source>
</evidence>
<proteinExistence type="predicted"/>
<accession>A0A410GCW0</accession>
<gene>
    <name evidence="2" type="ORF">CKA81_09955</name>
</gene>
<dbReference type="Gene3D" id="2.60.40.1890">
    <property type="entry name" value="PCu(A)C copper chaperone"/>
    <property type="match status" value="1"/>
</dbReference>
<dbReference type="Pfam" id="PF04314">
    <property type="entry name" value="PCuAC"/>
    <property type="match status" value="1"/>
</dbReference>
<dbReference type="EMBL" id="CP022987">
    <property type="protein sequence ID" value="QAA94115.1"/>
    <property type="molecule type" value="Genomic_DNA"/>
</dbReference>
<organism evidence="2 3">
    <name type="scientific">Pollutimonas thiosulfatoxidans</name>
    <dbReference type="NCBI Taxonomy" id="2028345"/>
    <lineage>
        <taxon>Bacteria</taxon>
        <taxon>Pseudomonadati</taxon>
        <taxon>Pseudomonadota</taxon>
        <taxon>Betaproteobacteria</taxon>
        <taxon>Burkholderiales</taxon>
        <taxon>Alcaligenaceae</taxon>
        <taxon>Pollutimonas</taxon>
    </lineage>
</organism>
<evidence type="ECO:0008006" key="4">
    <source>
        <dbReference type="Google" id="ProtNLM"/>
    </source>
</evidence>
<dbReference type="PANTHER" id="PTHR36302">
    <property type="entry name" value="BLR7088 PROTEIN"/>
    <property type="match status" value="1"/>
</dbReference>